<dbReference type="EMBL" id="CP043494">
    <property type="protein sequence ID" value="WNG46259.1"/>
    <property type="molecule type" value="Genomic_DNA"/>
</dbReference>
<reference evidence="3 4" key="1">
    <citation type="submission" date="2019-08" db="EMBL/GenBank/DDBJ databases">
        <title>Archangium and Cystobacter genomes.</title>
        <authorList>
            <person name="Chen I.-C.K."/>
            <person name="Wielgoss S."/>
        </authorList>
    </citation>
    <scope>NUCLEOTIDE SEQUENCE [LARGE SCALE GENOMIC DNA]</scope>
    <source>
        <strain evidence="3 4">Cbm 6</strain>
    </source>
</reference>
<protein>
    <submittedName>
        <fullName evidence="3">Adventurous gliding motility protein CglF</fullName>
    </submittedName>
</protein>
<proteinExistence type="predicted"/>
<organism evidence="3 4">
    <name type="scientific">Archangium minus</name>
    <dbReference type="NCBI Taxonomy" id="83450"/>
    <lineage>
        <taxon>Bacteria</taxon>
        <taxon>Pseudomonadati</taxon>
        <taxon>Myxococcota</taxon>
        <taxon>Myxococcia</taxon>
        <taxon>Myxococcales</taxon>
        <taxon>Cystobacterineae</taxon>
        <taxon>Archangiaceae</taxon>
        <taxon>Archangium</taxon>
    </lineage>
</organism>
<feature type="signal peptide" evidence="2">
    <location>
        <begin position="1"/>
        <end position="18"/>
    </location>
</feature>
<accession>A0ABY9WR42</accession>
<evidence type="ECO:0000256" key="2">
    <source>
        <dbReference type="SAM" id="SignalP"/>
    </source>
</evidence>
<feature type="region of interest" description="Disordered" evidence="1">
    <location>
        <begin position="16"/>
        <end position="59"/>
    </location>
</feature>
<evidence type="ECO:0000313" key="3">
    <source>
        <dbReference type="EMBL" id="WNG46259.1"/>
    </source>
</evidence>
<feature type="chain" id="PRO_5046448686" evidence="2">
    <location>
        <begin position="19"/>
        <end position="92"/>
    </location>
</feature>
<gene>
    <name evidence="3" type="primary">cglF</name>
    <name evidence="3" type="ORF">F0U60_20645</name>
</gene>
<dbReference type="RefSeq" id="WP_395822461.1">
    <property type="nucleotide sequence ID" value="NZ_CP043494.1"/>
</dbReference>
<keyword evidence="2" id="KW-0732">Signal</keyword>
<dbReference type="Proteomes" id="UP001611383">
    <property type="component" value="Chromosome"/>
</dbReference>
<dbReference type="NCBIfam" id="NF033764">
    <property type="entry name" value="gliding_CglF"/>
    <property type="match status" value="1"/>
</dbReference>
<evidence type="ECO:0000256" key="1">
    <source>
        <dbReference type="SAM" id="MobiDB-lite"/>
    </source>
</evidence>
<evidence type="ECO:0000313" key="4">
    <source>
        <dbReference type="Proteomes" id="UP001611383"/>
    </source>
</evidence>
<sequence>MRKLLMLCAVLTVTPAFAQDDGDSAPPPRESSGGGKASKGPQTIDFEDDTIEGDLTKPDGEYVEARKKVQHSNLIRIREDFEDKVMQSVGEL</sequence>
<name>A0ABY9WR42_9BACT</name>
<keyword evidence="4" id="KW-1185">Reference proteome</keyword>